<name>A0A0C1IYZ2_9BACT</name>
<protein>
    <recommendedName>
        <fullName evidence="3">Outer membrane protein beta-barrel domain-containing protein</fullName>
    </recommendedName>
</protein>
<sequence length="247" mass="27417">MKYLLSLLVMISCTVCRAQEKEKWRFLLEPYAMFPNMQGTTGLGNLPDASVDEDPSDIFSNLKIGAMLYAEAKKGKWSISSDLLYMDLNMDITSKNGIISGESDAKQLGWELAVLRKVLPWLEAGIGAQLNSIESGLDIVVNTAGGPSPQSKKITETWVDPTIIARLTYPLEKKWNVLFRGNVGGFGIGSDFSWQIQLYGGYRFSPLFQISAGYRAIGLDYETGSGNDRFLYDMVSFGPVVRFGFNF</sequence>
<reference evidence="1 2" key="1">
    <citation type="submission" date="2014-11" db="EMBL/GenBank/DDBJ databases">
        <title>Genome sequence of Flavihumibacter solisilvae 3-3.</title>
        <authorList>
            <person name="Zhou G."/>
            <person name="Li M."/>
            <person name="Wang G."/>
        </authorList>
    </citation>
    <scope>NUCLEOTIDE SEQUENCE [LARGE SCALE GENOMIC DNA]</scope>
    <source>
        <strain evidence="1 2">3-3</strain>
    </source>
</reference>
<accession>A0A0C1IYZ2</accession>
<dbReference type="Proteomes" id="UP000031408">
    <property type="component" value="Unassembled WGS sequence"/>
</dbReference>
<comment type="caution">
    <text evidence="1">The sequence shown here is derived from an EMBL/GenBank/DDBJ whole genome shotgun (WGS) entry which is preliminary data.</text>
</comment>
<keyword evidence="2" id="KW-1185">Reference proteome</keyword>
<evidence type="ECO:0008006" key="3">
    <source>
        <dbReference type="Google" id="ProtNLM"/>
    </source>
</evidence>
<dbReference type="EMBL" id="JSVC01000005">
    <property type="protein sequence ID" value="KIC95714.1"/>
    <property type="molecule type" value="Genomic_DNA"/>
</dbReference>
<organism evidence="1 2">
    <name type="scientific">Flavihumibacter solisilvae</name>
    <dbReference type="NCBI Taxonomy" id="1349421"/>
    <lineage>
        <taxon>Bacteria</taxon>
        <taxon>Pseudomonadati</taxon>
        <taxon>Bacteroidota</taxon>
        <taxon>Chitinophagia</taxon>
        <taxon>Chitinophagales</taxon>
        <taxon>Chitinophagaceae</taxon>
        <taxon>Flavihumibacter</taxon>
    </lineage>
</organism>
<dbReference type="STRING" id="1349421.OI18_05665"/>
<dbReference type="OrthoDB" id="6555107at2"/>
<evidence type="ECO:0000313" key="1">
    <source>
        <dbReference type="EMBL" id="KIC95714.1"/>
    </source>
</evidence>
<gene>
    <name evidence="1" type="ORF">OI18_05665</name>
</gene>
<proteinExistence type="predicted"/>
<evidence type="ECO:0000313" key="2">
    <source>
        <dbReference type="Proteomes" id="UP000031408"/>
    </source>
</evidence>
<dbReference type="AlphaFoldDB" id="A0A0C1IYZ2"/>
<dbReference type="RefSeq" id="WP_039137880.1">
    <property type="nucleotide sequence ID" value="NZ_JSVC01000005.1"/>
</dbReference>